<dbReference type="InterPro" id="IPR013740">
    <property type="entry name" value="Redoxin"/>
</dbReference>
<evidence type="ECO:0000313" key="7">
    <source>
        <dbReference type="Proteomes" id="UP000647339"/>
    </source>
</evidence>
<dbReference type="EMBL" id="BMIU01000023">
    <property type="protein sequence ID" value="GGF45870.1"/>
    <property type="molecule type" value="Genomic_DNA"/>
</dbReference>
<dbReference type="InterPro" id="IPR050553">
    <property type="entry name" value="Thioredoxin_ResA/DsbE_sf"/>
</dbReference>
<organism evidence="6 7">
    <name type="scientific">Echinicola rosea</name>
    <dbReference type="NCBI Taxonomy" id="1807691"/>
    <lineage>
        <taxon>Bacteria</taxon>
        <taxon>Pseudomonadati</taxon>
        <taxon>Bacteroidota</taxon>
        <taxon>Cytophagia</taxon>
        <taxon>Cytophagales</taxon>
        <taxon>Cyclobacteriaceae</taxon>
        <taxon>Echinicola</taxon>
    </lineage>
</organism>
<dbReference type="PANTHER" id="PTHR42852:SF17">
    <property type="entry name" value="THIOREDOXIN-LIKE PROTEIN HI_1115"/>
    <property type="match status" value="1"/>
</dbReference>
<keyword evidence="3" id="KW-0676">Redox-active center</keyword>
<sequence length="201" mass="23068">MNWKKEIKSWGIIVSVFAVIYYLGWYAPIVGKIQSIILSTGLIKPNMEKPYEVGKDFDYSLKFTDLDGNLIDMQDFKNKTVFINLWATWCPPCRAEMPHIASLYGKLKDEQDIAFLMVSLDKDIEKPKEYIKDQDFAFPVAHAGYGLNASLKHSSIPTTLVISPEGKILFRQEGMSNFDTKEFRDFLTAKRPIIESNNKIE</sequence>
<reference evidence="7" key="1">
    <citation type="journal article" date="2019" name="Int. J. Syst. Evol. Microbiol.">
        <title>The Global Catalogue of Microorganisms (GCM) 10K type strain sequencing project: providing services to taxonomists for standard genome sequencing and annotation.</title>
        <authorList>
            <consortium name="The Broad Institute Genomics Platform"/>
            <consortium name="The Broad Institute Genome Sequencing Center for Infectious Disease"/>
            <person name="Wu L."/>
            <person name="Ma J."/>
        </authorList>
    </citation>
    <scope>NUCLEOTIDE SEQUENCE [LARGE SCALE GENOMIC DNA]</scope>
    <source>
        <strain evidence="7">CGMCC 1.15407</strain>
    </source>
</reference>
<feature type="domain" description="Thioredoxin" evidence="5">
    <location>
        <begin position="38"/>
        <end position="192"/>
    </location>
</feature>
<comment type="subcellular location">
    <subcellularLocation>
        <location evidence="1">Cell envelope</location>
    </subcellularLocation>
</comment>
<evidence type="ECO:0000259" key="5">
    <source>
        <dbReference type="PROSITE" id="PS51352"/>
    </source>
</evidence>
<keyword evidence="4" id="KW-0472">Membrane</keyword>
<protein>
    <recommendedName>
        <fullName evidence="5">Thioredoxin domain-containing protein</fullName>
    </recommendedName>
</protein>
<keyword evidence="2" id="KW-0201">Cytochrome c-type biogenesis</keyword>
<evidence type="ECO:0000256" key="1">
    <source>
        <dbReference type="ARBA" id="ARBA00004196"/>
    </source>
</evidence>
<name>A0ABQ1VBI6_9BACT</name>
<dbReference type="Gene3D" id="3.40.30.10">
    <property type="entry name" value="Glutaredoxin"/>
    <property type="match status" value="1"/>
</dbReference>
<dbReference type="Pfam" id="PF08534">
    <property type="entry name" value="Redoxin"/>
    <property type="match status" value="1"/>
</dbReference>
<dbReference type="CDD" id="cd02966">
    <property type="entry name" value="TlpA_like_family"/>
    <property type="match status" value="1"/>
</dbReference>
<accession>A0ABQ1VBI6</accession>
<dbReference type="InterPro" id="IPR013766">
    <property type="entry name" value="Thioredoxin_domain"/>
</dbReference>
<gene>
    <name evidence="6" type="ORF">GCM10011339_37950</name>
</gene>
<keyword evidence="4" id="KW-1133">Transmembrane helix</keyword>
<keyword evidence="7" id="KW-1185">Reference proteome</keyword>
<dbReference type="RefSeq" id="WP_137404223.1">
    <property type="nucleotide sequence ID" value="NZ_BMIU01000023.1"/>
</dbReference>
<dbReference type="PROSITE" id="PS00194">
    <property type="entry name" value="THIOREDOXIN_1"/>
    <property type="match status" value="1"/>
</dbReference>
<dbReference type="InterPro" id="IPR036249">
    <property type="entry name" value="Thioredoxin-like_sf"/>
</dbReference>
<evidence type="ECO:0000256" key="4">
    <source>
        <dbReference type="SAM" id="Phobius"/>
    </source>
</evidence>
<evidence type="ECO:0000313" key="6">
    <source>
        <dbReference type="EMBL" id="GGF45870.1"/>
    </source>
</evidence>
<dbReference type="SUPFAM" id="SSF52833">
    <property type="entry name" value="Thioredoxin-like"/>
    <property type="match status" value="1"/>
</dbReference>
<feature type="transmembrane region" description="Helical" evidence="4">
    <location>
        <begin position="7"/>
        <end position="27"/>
    </location>
</feature>
<evidence type="ECO:0000256" key="2">
    <source>
        <dbReference type="ARBA" id="ARBA00022748"/>
    </source>
</evidence>
<dbReference type="PROSITE" id="PS51352">
    <property type="entry name" value="THIOREDOXIN_2"/>
    <property type="match status" value="1"/>
</dbReference>
<dbReference type="InterPro" id="IPR017937">
    <property type="entry name" value="Thioredoxin_CS"/>
</dbReference>
<keyword evidence="4" id="KW-0812">Transmembrane</keyword>
<evidence type="ECO:0000256" key="3">
    <source>
        <dbReference type="ARBA" id="ARBA00023284"/>
    </source>
</evidence>
<dbReference type="Proteomes" id="UP000647339">
    <property type="component" value="Unassembled WGS sequence"/>
</dbReference>
<proteinExistence type="predicted"/>
<comment type="caution">
    <text evidence="6">The sequence shown here is derived from an EMBL/GenBank/DDBJ whole genome shotgun (WGS) entry which is preliminary data.</text>
</comment>
<dbReference type="PANTHER" id="PTHR42852">
    <property type="entry name" value="THIOL:DISULFIDE INTERCHANGE PROTEIN DSBE"/>
    <property type="match status" value="1"/>
</dbReference>